<comment type="caution">
    <text evidence="3">The sequence shown here is derived from an EMBL/GenBank/DDBJ whole genome shotgun (WGS) entry which is preliminary data.</text>
</comment>
<dbReference type="EMBL" id="JBBHLL010000200">
    <property type="protein sequence ID" value="KAK7810304.1"/>
    <property type="molecule type" value="Genomic_DNA"/>
</dbReference>
<evidence type="ECO:0000313" key="3">
    <source>
        <dbReference type="EMBL" id="KAK7810304.1"/>
    </source>
</evidence>
<feature type="region of interest" description="Disordered" evidence="2">
    <location>
        <begin position="462"/>
        <end position="485"/>
    </location>
</feature>
<organism evidence="3 4">
    <name type="scientific">Myodes glareolus</name>
    <name type="common">Bank vole</name>
    <name type="synonym">Clethrionomys glareolus</name>
    <dbReference type="NCBI Taxonomy" id="447135"/>
    <lineage>
        <taxon>Eukaryota</taxon>
        <taxon>Metazoa</taxon>
        <taxon>Chordata</taxon>
        <taxon>Craniata</taxon>
        <taxon>Vertebrata</taxon>
        <taxon>Euteleostomi</taxon>
        <taxon>Mammalia</taxon>
        <taxon>Eutheria</taxon>
        <taxon>Euarchontoglires</taxon>
        <taxon>Glires</taxon>
        <taxon>Rodentia</taxon>
        <taxon>Myomorpha</taxon>
        <taxon>Muroidea</taxon>
        <taxon>Cricetidae</taxon>
        <taxon>Arvicolinae</taxon>
        <taxon>Myodes</taxon>
    </lineage>
</organism>
<proteinExistence type="predicted"/>
<keyword evidence="4" id="KW-1185">Reference proteome</keyword>
<feature type="region of interest" description="Disordered" evidence="2">
    <location>
        <begin position="518"/>
        <end position="546"/>
    </location>
</feature>
<reference evidence="3 4" key="1">
    <citation type="journal article" date="2023" name="bioRxiv">
        <title>Conserved and derived expression patterns and positive selection on dental genes reveal complex evolutionary context of ever-growing rodent molars.</title>
        <authorList>
            <person name="Calamari Z.T."/>
            <person name="Song A."/>
            <person name="Cohen E."/>
            <person name="Akter M."/>
            <person name="Roy R.D."/>
            <person name="Hallikas O."/>
            <person name="Christensen M.M."/>
            <person name="Li P."/>
            <person name="Marangoni P."/>
            <person name="Jernvall J."/>
            <person name="Klein O.D."/>
        </authorList>
    </citation>
    <scope>NUCLEOTIDE SEQUENCE [LARGE SCALE GENOMIC DNA]</scope>
    <source>
        <strain evidence="3">V071</strain>
    </source>
</reference>
<evidence type="ECO:0000256" key="1">
    <source>
        <dbReference type="SAM" id="Coils"/>
    </source>
</evidence>
<dbReference type="AlphaFoldDB" id="A0AAW0I761"/>
<dbReference type="Proteomes" id="UP001488838">
    <property type="component" value="Unassembled WGS sequence"/>
</dbReference>
<feature type="region of interest" description="Disordered" evidence="2">
    <location>
        <begin position="412"/>
        <end position="439"/>
    </location>
</feature>
<feature type="non-terminal residue" evidence="3">
    <location>
        <position position="546"/>
    </location>
</feature>
<feature type="compositionally biased region" description="Low complexity" evidence="2">
    <location>
        <begin position="414"/>
        <end position="426"/>
    </location>
</feature>
<gene>
    <name evidence="3" type="ORF">U0070_019332</name>
</gene>
<sequence length="546" mass="63662">MEEKQKSDKAELERMQQEVETRRKETELVQRQIRKQEESLKRRSFHIENKLKDLLAEKERFEEERLREQQGLEHQRRQEEESLSRIREELRRLQELNSHEQAEKVQVFQGLDQLHREQDVQSAKLQLEKRRLEEQEKEQVLLVAHLEEQLREWQEAVPLLCPGEVQQSQEEKGELEGIQEVLLRAKEAGARGNHTCEDELGRAQLYSSEFKRRQLVKLANLEKDLVQQKDLLRKEVQEEQEALERVRFKAHEEASLLVTDNSSIPYRPEVLEKIKTAQSRLQSKERQLWDLLQNHLPALLEEKQRALDILDRGTLGLDNTLYQVERELEKNEEPVAEYQANASQLQQLHTAFQFTANVARQEENMREKEKEILESQENQQREALEQAVANLEQRHSALQRCSSLDLEVQEQGHKLSSLHSTKHSGLQASLEAKQEDPEKGPARLEHELHQLKQKICEVDGVQRPHHGTSEGKASLPSLPPSAENSHLAPLMDARISAYIEEEVQRRLHDLHRAIGDASHAPADVMKSNEELHNGATQRKLKYEVSS</sequence>
<feature type="coiled-coil region" evidence="1">
    <location>
        <begin position="218"/>
        <end position="249"/>
    </location>
</feature>
<feature type="region of interest" description="Disordered" evidence="2">
    <location>
        <begin position="1"/>
        <end position="30"/>
    </location>
</feature>
<protein>
    <submittedName>
        <fullName evidence="3">Uncharacterized protein</fullName>
    </submittedName>
</protein>
<name>A0AAW0I761_MYOGA</name>
<keyword evidence="1" id="KW-0175">Coiled coil</keyword>
<accession>A0AAW0I761</accession>
<feature type="coiled-coil region" evidence="1">
    <location>
        <begin position="351"/>
        <end position="401"/>
    </location>
</feature>
<evidence type="ECO:0000313" key="4">
    <source>
        <dbReference type="Proteomes" id="UP001488838"/>
    </source>
</evidence>
<evidence type="ECO:0000256" key="2">
    <source>
        <dbReference type="SAM" id="MobiDB-lite"/>
    </source>
</evidence>